<dbReference type="InterPro" id="IPR029052">
    <property type="entry name" value="Metallo-depent_PP-like"/>
</dbReference>
<dbReference type="GO" id="GO:0046872">
    <property type="term" value="F:metal ion binding"/>
    <property type="evidence" value="ECO:0007669"/>
    <property type="project" value="UniProtKB-KW"/>
</dbReference>
<dbReference type="Gene3D" id="3.60.21.10">
    <property type="match status" value="1"/>
</dbReference>
<accession>A0A0M3HXH3</accession>
<sequence length="147" mass="17016">MTNILMCAKSLFINQPMMLEINPLMMVYGDIRVTKGPKNDLYDVFNTLPRALIADRILRMHRGLSPNMLTGDGLHLLRDIYRLFPRFLKDPTNPSLPPDILWADPPQEIDDFRLSVRSISCIFGADSICRVHHAFMSSLYRRPKRDE</sequence>
<dbReference type="GO" id="GO:0005634">
    <property type="term" value="C:nucleus"/>
    <property type="evidence" value="ECO:0007669"/>
    <property type="project" value="TreeGrafter"/>
</dbReference>
<dbReference type="PANTHER" id="PTHR11668">
    <property type="entry name" value="SERINE/THREONINE PROTEIN PHOSPHATASE"/>
    <property type="match status" value="1"/>
</dbReference>
<proteinExistence type="predicted"/>
<reference evidence="7" key="1">
    <citation type="submission" date="2017-02" db="UniProtKB">
        <authorList>
            <consortium name="WormBaseParasite"/>
        </authorList>
    </citation>
    <scope>IDENTIFICATION</scope>
</reference>
<dbReference type="Proteomes" id="UP000036681">
    <property type="component" value="Unplaced"/>
</dbReference>
<keyword evidence="3" id="KW-0378">Hydrolase</keyword>
<keyword evidence="4" id="KW-0904">Protein phosphatase</keyword>
<dbReference type="AlphaFoldDB" id="A0A0M3HXH3"/>
<name>A0A0M3HXH3_ASCLU</name>
<dbReference type="GO" id="GO:0004722">
    <property type="term" value="F:protein serine/threonine phosphatase activity"/>
    <property type="evidence" value="ECO:0007669"/>
    <property type="project" value="UniProtKB-EC"/>
</dbReference>
<evidence type="ECO:0000256" key="3">
    <source>
        <dbReference type="ARBA" id="ARBA00022801"/>
    </source>
</evidence>
<dbReference type="EC" id="3.1.3.16" evidence="1"/>
<keyword evidence="2" id="KW-0479">Metal-binding</keyword>
<dbReference type="GO" id="GO:0005737">
    <property type="term" value="C:cytoplasm"/>
    <property type="evidence" value="ECO:0007669"/>
    <property type="project" value="TreeGrafter"/>
</dbReference>
<dbReference type="SUPFAM" id="SSF56300">
    <property type="entry name" value="Metallo-dependent phosphatases"/>
    <property type="match status" value="1"/>
</dbReference>
<evidence type="ECO:0000256" key="5">
    <source>
        <dbReference type="ARBA" id="ARBA00023211"/>
    </source>
</evidence>
<dbReference type="WBParaSite" id="ALUE_0000802701-mRNA-1">
    <property type="protein sequence ID" value="ALUE_0000802701-mRNA-1"/>
    <property type="gene ID" value="ALUE_0000802701"/>
</dbReference>
<keyword evidence="6" id="KW-1185">Reference proteome</keyword>
<evidence type="ECO:0000256" key="2">
    <source>
        <dbReference type="ARBA" id="ARBA00022723"/>
    </source>
</evidence>
<evidence type="ECO:0000256" key="1">
    <source>
        <dbReference type="ARBA" id="ARBA00013081"/>
    </source>
</evidence>
<organism evidence="6 7">
    <name type="scientific">Ascaris lumbricoides</name>
    <name type="common">Giant roundworm</name>
    <dbReference type="NCBI Taxonomy" id="6252"/>
    <lineage>
        <taxon>Eukaryota</taxon>
        <taxon>Metazoa</taxon>
        <taxon>Ecdysozoa</taxon>
        <taxon>Nematoda</taxon>
        <taxon>Chromadorea</taxon>
        <taxon>Rhabditida</taxon>
        <taxon>Spirurina</taxon>
        <taxon>Ascaridomorpha</taxon>
        <taxon>Ascaridoidea</taxon>
        <taxon>Ascarididae</taxon>
        <taxon>Ascaris</taxon>
    </lineage>
</organism>
<dbReference type="InterPro" id="IPR050341">
    <property type="entry name" value="PP1_catalytic_subunit"/>
</dbReference>
<dbReference type="PANTHER" id="PTHR11668:SF300">
    <property type="entry name" value="SERINE_THREONINE-PROTEIN PHOSPHATASE"/>
    <property type="match status" value="1"/>
</dbReference>
<evidence type="ECO:0000313" key="7">
    <source>
        <dbReference type="WBParaSite" id="ALUE_0000802701-mRNA-1"/>
    </source>
</evidence>
<evidence type="ECO:0000256" key="4">
    <source>
        <dbReference type="ARBA" id="ARBA00022912"/>
    </source>
</evidence>
<keyword evidence="5" id="KW-0464">Manganese</keyword>
<protein>
    <recommendedName>
        <fullName evidence="1">protein-serine/threonine phosphatase</fullName>
        <ecNumber evidence="1">3.1.3.16</ecNumber>
    </recommendedName>
</protein>
<evidence type="ECO:0000313" key="6">
    <source>
        <dbReference type="Proteomes" id="UP000036681"/>
    </source>
</evidence>